<name>A0A2G5SB18_9PELO</name>
<evidence type="ECO:0000256" key="2">
    <source>
        <dbReference type="ARBA" id="ARBA00006939"/>
    </source>
</evidence>
<dbReference type="GO" id="GO:0071578">
    <property type="term" value="P:zinc ion import across plasma membrane"/>
    <property type="evidence" value="ECO:0007669"/>
    <property type="project" value="TreeGrafter"/>
</dbReference>
<keyword evidence="3 6" id="KW-0812">Transmembrane</keyword>
<evidence type="ECO:0000256" key="1">
    <source>
        <dbReference type="ARBA" id="ARBA00004141"/>
    </source>
</evidence>
<dbReference type="GO" id="GO:0005385">
    <property type="term" value="F:zinc ion transmembrane transporter activity"/>
    <property type="evidence" value="ECO:0007669"/>
    <property type="project" value="TreeGrafter"/>
</dbReference>
<evidence type="ECO:0000313" key="8">
    <source>
        <dbReference type="Proteomes" id="UP000230233"/>
    </source>
</evidence>
<dbReference type="OrthoDB" id="5848047at2759"/>
<comment type="caution">
    <text evidence="7">The sequence shown here is derived from an EMBL/GenBank/DDBJ whole genome shotgun (WGS) entry which is preliminary data.</text>
</comment>
<evidence type="ECO:0000256" key="5">
    <source>
        <dbReference type="ARBA" id="ARBA00023136"/>
    </source>
</evidence>
<organism evidence="7 8">
    <name type="scientific">Caenorhabditis nigoni</name>
    <dbReference type="NCBI Taxonomy" id="1611254"/>
    <lineage>
        <taxon>Eukaryota</taxon>
        <taxon>Metazoa</taxon>
        <taxon>Ecdysozoa</taxon>
        <taxon>Nematoda</taxon>
        <taxon>Chromadorea</taxon>
        <taxon>Rhabditida</taxon>
        <taxon>Rhabditina</taxon>
        <taxon>Rhabditomorpha</taxon>
        <taxon>Rhabditoidea</taxon>
        <taxon>Rhabditidae</taxon>
        <taxon>Peloderinae</taxon>
        <taxon>Caenorhabditis</taxon>
    </lineage>
</organism>
<dbReference type="AlphaFoldDB" id="A0A2G5SB18"/>
<proteinExistence type="inferred from homology"/>
<evidence type="ECO:0000256" key="3">
    <source>
        <dbReference type="ARBA" id="ARBA00022692"/>
    </source>
</evidence>
<dbReference type="GO" id="GO:0030003">
    <property type="term" value="P:intracellular monoatomic cation homeostasis"/>
    <property type="evidence" value="ECO:0007669"/>
    <property type="project" value="TreeGrafter"/>
</dbReference>
<gene>
    <name evidence="7" type="ORF">B9Z55_028654</name>
</gene>
<dbReference type="Proteomes" id="UP000230233">
    <property type="component" value="Unassembled WGS sequence"/>
</dbReference>
<evidence type="ECO:0000256" key="4">
    <source>
        <dbReference type="ARBA" id="ARBA00022989"/>
    </source>
</evidence>
<keyword evidence="8" id="KW-1185">Reference proteome</keyword>
<reference evidence="8" key="1">
    <citation type="submission" date="2017-10" db="EMBL/GenBank/DDBJ databases">
        <title>Rapid genome shrinkage in a self-fertile nematode reveals novel sperm competition proteins.</title>
        <authorList>
            <person name="Yin D."/>
            <person name="Schwarz E.M."/>
            <person name="Thomas C.G."/>
            <person name="Felde R.L."/>
            <person name="Korf I.F."/>
            <person name="Cutter A.D."/>
            <person name="Schartner C.M."/>
            <person name="Ralston E.J."/>
            <person name="Meyer B.J."/>
            <person name="Haag E.S."/>
        </authorList>
    </citation>
    <scope>NUCLEOTIDE SEQUENCE [LARGE SCALE GENOMIC DNA]</scope>
    <source>
        <strain evidence="8">JU1422</strain>
    </source>
</reference>
<accession>A0A2G5SB18</accession>
<dbReference type="InterPro" id="IPR050799">
    <property type="entry name" value="ZIP_Transporter"/>
</dbReference>
<evidence type="ECO:0000313" key="7">
    <source>
        <dbReference type="EMBL" id="PIC12099.1"/>
    </source>
</evidence>
<feature type="transmembrane region" description="Helical" evidence="6">
    <location>
        <begin position="38"/>
        <end position="59"/>
    </location>
</feature>
<keyword evidence="4 6" id="KW-1133">Transmembrane helix</keyword>
<dbReference type="InterPro" id="IPR003689">
    <property type="entry name" value="ZIP"/>
</dbReference>
<dbReference type="EMBL" id="PDUG01000028">
    <property type="protein sequence ID" value="PIC12099.1"/>
    <property type="molecule type" value="Genomic_DNA"/>
</dbReference>
<feature type="transmembrane region" description="Helical" evidence="6">
    <location>
        <begin position="112"/>
        <end position="131"/>
    </location>
</feature>
<dbReference type="GO" id="GO:0005886">
    <property type="term" value="C:plasma membrane"/>
    <property type="evidence" value="ECO:0007669"/>
    <property type="project" value="TreeGrafter"/>
</dbReference>
<comment type="similarity">
    <text evidence="2">Belongs to the ZIP transporter (TC 2.A.5) family.</text>
</comment>
<sequence>MDCTISSTDSRLKPLSLNQSTQDYRLHRRRSATSSTSVWGIGLLFVTLTNMCAVVGIDVMRYLTKDAYNQIITLLVGLGVGSLSDSSFYHLVRQAHPALMDENSEPTHSYLHMAHISIVGVYAFFFCDKLIKIILEMRKKNQHIHHRRLSNENTEIMNTERNYLTLGTDAGYKEERMLRSVLKKVWRLEIARK</sequence>
<comment type="subcellular location">
    <subcellularLocation>
        <location evidence="1">Membrane</location>
        <topology evidence="1">Multi-pass membrane protein</topology>
    </subcellularLocation>
</comment>
<dbReference type="GO" id="GO:0140410">
    <property type="term" value="F:monoatomic cation:bicarbonate symporter activity"/>
    <property type="evidence" value="ECO:0007669"/>
    <property type="project" value="TreeGrafter"/>
</dbReference>
<dbReference type="Pfam" id="PF02535">
    <property type="entry name" value="Zip"/>
    <property type="match status" value="1"/>
</dbReference>
<dbReference type="PANTHER" id="PTHR12191">
    <property type="entry name" value="SOLUTE CARRIER FAMILY 39"/>
    <property type="match status" value="1"/>
</dbReference>
<keyword evidence="5 6" id="KW-0472">Membrane</keyword>
<dbReference type="STRING" id="1611254.A0A2G5SB18"/>
<protein>
    <submittedName>
        <fullName evidence="7">Uncharacterized protein</fullName>
    </submittedName>
</protein>
<evidence type="ECO:0000256" key="6">
    <source>
        <dbReference type="SAM" id="Phobius"/>
    </source>
</evidence>
<dbReference type="PANTHER" id="PTHR12191:SF37">
    <property type="entry name" value="ZINC TRANSPORTER FOI"/>
    <property type="match status" value="1"/>
</dbReference>